<comment type="caution">
    <text evidence="3">The sequence shown here is derived from an EMBL/GenBank/DDBJ whole genome shotgun (WGS) entry which is preliminary data.</text>
</comment>
<feature type="signal peptide" evidence="1">
    <location>
        <begin position="1"/>
        <end position="30"/>
    </location>
</feature>
<dbReference type="AlphaFoldDB" id="A0A932HZF4"/>
<sequence length="156" mass="16965">MTPRPFGWKPLGLVLLALALIAGTGAPAGAAAPLNLARGGLALHGYDPVAYFEEGKPVKGQAAHSLSWMGATWRFASDPNKKAFQAGPERYAPQYGGYCAWAVSEGYTADIDPNAWRIVNGKLYLNYSKSIQRRWEKDIPGHIAKADRNWPGVLKK</sequence>
<feature type="chain" id="PRO_5037612427" evidence="1">
    <location>
        <begin position="31"/>
        <end position="156"/>
    </location>
</feature>
<dbReference type="EMBL" id="JACPUR010000023">
    <property type="protein sequence ID" value="MBI3128107.1"/>
    <property type="molecule type" value="Genomic_DNA"/>
</dbReference>
<protein>
    <submittedName>
        <fullName evidence="3">YHS domain-containing protein</fullName>
    </submittedName>
</protein>
<evidence type="ECO:0000313" key="3">
    <source>
        <dbReference type="EMBL" id="MBI3128107.1"/>
    </source>
</evidence>
<reference evidence="3" key="1">
    <citation type="submission" date="2020-07" db="EMBL/GenBank/DDBJ databases">
        <title>Huge and variable diversity of episymbiotic CPR bacteria and DPANN archaea in groundwater ecosystems.</title>
        <authorList>
            <person name="He C.Y."/>
            <person name="Keren R."/>
            <person name="Whittaker M."/>
            <person name="Farag I.F."/>
            <person name="Doudna J."/>
            <person name="Cate J.H.D."/>
            <person name="Banfield J.F."/>
        </authorList>
    </citation>
    <scope>NUCLEOTIDE SEQUENCE</scope>
    <source>
        <strain evidence="3">NC_groundwater_763_Ag_S-0.2um_68_21</strain>
    </source>
</reference>
<evidence type="ECO:0000256" key="1">
    <source>
        <dbReference type="SAM" id="SignalP"/>
    </source>
</evidence>
<organism evidence="3 4">
    <name type="scientific">Tectimicrobiota bacterium</name>
    <dbReference type="NCBI Taxonomy" id="2528274"/>
    <lineage>
        <taxon>Bacteria</taxon>
        <taxon>Pseudomonadati</taxon>
        <taxon>Nitrospinota/Tectimicrobiota group</taxon>
        <taxon>Candidatus Tectimicrobiota</taxon>
    </lineage>
</organism>
<dbReference type="Proteomes" id="UP000782312">
    <property type="component" value="Unassembled WGS sequence"/>
</dbReference>
<dbReference type="NCBIfam" id="NF041384">
    <property type="entry name" value="YHS_seleno_dom"/>
    <property type="match status" value="1"/>
</dbReference>
<proteinExistence type="predicted"/>
<dbReference type="Pfam" id="PF04945">
    <property type="entry name" value="YHS"/>
    <property type="match status" value="1"/>
</dbReference>
<evidence type="ECO:0000259" key="2">
    <source>
        <dbReference type="Pfam" id="PF04945"/>
    </source>
</evidence>
<feature type="domain" description="YHS" evidence="2">
    <location>
        <begin position="49"/>
        <end position="95"/>
    </location>
</feature>
<accession>A0A932HZF4</accession>
<gene>
    <name evidence="3" type="ORF">HYZ11_10925</name>
</gene>
<evidence type="ECO:0000313" key="4">
    <source>
        <dbReference type="Proteomes" id="UP000782312"/>
    </source>
</evidence>
<dbReference type="InterPro" id="IPR007029">
    <property type="entry name" value="YHS_dom"/>
</dbReference>
<keyword evidence="1" id="KW-0732">Signal</keyword>
<name>A0A932HZF4_UNCTE</name>